<evidence type="ECO:0000313" key="1">
    <source>
        <dbReference type="EMBL" id="VTT78230.1"/>
    </source>
</evidence>
<dbReference type="AlphaFoldDB" id="A0A9Q9RTB5"/>
<sequence length="72" mass="8421">MLKIKDQAFEEFYAPEGECDLTFNKGCRFIDIKFTPKGIKTEGHLWKFSRIIDPVTFLLPLLEAKNKTHFIT</sequence>
<organism evidence="1 2">
    <name type="scientific">Fusarium fujikuroi</name>
    <name type="common">Bakanae and foot rot disease fungus</name>
    <name type="synonym">Gibberella fujikuroi</name>
    <dbReference type="NCBI Taxonomy" id="5127"/>
    <lineage>
        <taxon>Eukaryota</taxon>
        <taxon>Fungi</taxon>
        <taxon>Dikarya</taxon>
        <taxon>Ascomycota</taxon>
        <taxon>Pezizomycotina</taxon>
        <taxon>Sordariomycetes</taxon>
        <taxon>Hypocreomycetidae</taxon>
        <taxon>Hypocreales</taxon>
        <taxon>Nectriaceae</taxon>
        <taxon>Fusarium</taxon>
        <taxon>Fusarium fujikuroi species complex</taxon>
    </lineage>
</organism>
<comment type="caution">
    <text evidence="1">The sequence shown here is derived from an EMBL/GenBank/DDBJ whole genome shotgun (WGS) entry which is preliminary data.</text>
</comment>
<name>A0A9Q9RTB5_FUSFU</name>
<protein>
    <submittedName>
        <fullName evidence="1">Uncharacterized protein</fullName>
    </submittedName>
</protein>
<dbReference type="EMBL" id="CABFJX010000391">
    <property type="protein sequence ID" value="VTT78230.1"/>
    <property type="molecule type" value="Genomic_DNA"/>
</dbReference>
<gene>
    <name evidence="1" type="ORF">C2S_10950</name>
</gene>
<dbReference type="Proteomes" id="UP000760494">
    <property type="component" value="Unassembled WGS sequence"/>
</dbReference>
<proteinExistence type="predicted"/>
<evidence type="ECO:0000313" key="2">
    <source>
        <dbReference type="Proteomes" id="UP000760494"/>
    </source>
</evidence>
<accession>A0A9Q9RTB5</accession>
<reference evidence="1" key="1">
    <citation type="submission" date="2019-05" db="EMBL/GenBank/DDBJ databases">
        <authorList>
            <person name="Piombo E."/>
        </authorList>
    </citation>
    <scope>NUCLEOTIDE SEQUENCE</scope>
    <source>
        <strain evidence="1">C2S</strain>
    </source>
</reference>